<dbReference type="PROSITE" id="PS00143">
    <property type="entry name" value="INSULINASE"/>
    <property type="match status" value="1"/>
</dbReference>
<dbReference type="EMBL" id="PDCK01000043">
    <property type="protein sequence ID" value="PRQ34900.1"/>
    <property type="molecule type" value="Genomic_DNA"/>
</dbReference>
<keyword evidence="6" id="KW-0482">Metalloprotease</keyword>
<evidence type="ECO:0000313" key="9">
    <source>
        <dbReference type="EMBL" id="PRQ34900.1"/>
    </source>
</evidence>
<dbReference type="EC" id="3.4.24.61" evidence="9"/>
<proteinExistence type="inferred from homology"/>
<evidence type="ECO:0000256" key="2">
    <source>
        <dbReference type="ARBA" id="ARBA00022670"/>
    </source>
</evidence>
<dbReference type="GO" id="GO:0005829">
    <property type="term" value="C:cytosol"/>
    <property type="evidence" value="ECO:0007669"/>
    <property type="project" value="TreeGrafter"/>
</dbReference>
<feature type="compositionally biased region" description="Acidic residues" evidence="7">
    <location>
        <begin position="15"/>
        <end position="48"/>
    </location>
</feature>
<dbReference type="STRING" id="74649.A0A2P6QL52"/>
<comment type="caution">
    <text evidence="9">The sequence shown here is derived from an EMBL/GenBank/DDBJ whole genome shotgun (WGS) entry which is preliminary data.</text>
</comment>
<evidence type="ECO:0000256" key="1">
    <source>
        <dbReference type="ARBA" id="ARBA00007261"/>
    </source>
</evidence>
<dbReference type="GO" id="GO:0046872">
    <property type="term" value="F:metal ion binding"/>
    <property type="evidence" value="ECO:0007669"/>
    <property type="project" value="UniProtKB-KW"/>
</dbReference>
<feature type="domain" description="Peptidase M16 N-terminal" evidence="8">
    <location>
        <begin position="59"/>
        <end position="162"/>
    </location>
</feature>
<evidence type="ECO:0000313" key="10">
    <source>
        <dbReference type="Proteomes" id="UP000238479"/>
    </source>
</evidence>
<dbReference type="InterPro" id="IPR001431">
    <property type="entry name" value="Pept_M16_Zn_BS"/>
</dbReference>
<evidence type="ECO:0000256" key="4">
    <source>
        <dbReference type="ARBA" id="ARBA00022801"/>
    </source>
</evidence>
<comment type="similarity">
    <text evidence="1">Belongs to the peptidase M16 family.</text>
</comment>
<evidence type="ECO:0000256" key="7">
    <source>
        <dbReference type="SAM" id="MobiDB-lite"/>
    </source>
</evidence>
<dbReference type="InterPro" id="IPR050626">
    <property type="entry name" value="Peptidase_M16"/>
</dbReference>
<dbReference type="Proteomes" id="UP000238479">
    <property type="component" value="Chromosome 5"/>
</dbReference>
<dbReference type="PANTHER" id="PTHR43690:SF18">
    <property type="entry name" value="INSULIN-DEGRADING ENZYME-RELATED"/>
    <property type="match status" value="1"/>
</dbReference>
<sequence length="188" mass="21149">MVHYPEIGDSQLSEGSEEAEEEEGMEEEDEEDEDCEGEDEDDEGEDEDELKKKKGGDSQTKKVAMCAGIGSFCDPPEAQGLAHFLEHMLFMGSTEFADEKEYDSYLSKHGGCLNAYTEVEHTCYHFEVKREFLKGALTRFSQFFVSPLVKIEAMERELQAVDSGACYSCLSLLISVFPFKKCPSFAKQ</sequence>
<dbReference type="AlphaFoldDB" id="A0A2P6QL52"/>
<protein>
    <submittedName>
        <fullName evidence="9">Putative nardilysin</fullName>
        <ecNumber evidence="9">3.4.24.61</ecNumber>
    </submittedName>
</protein>
<name>A0A2P6QL52_ROSCH</name>
<dbReference type="GO" id="GO:0006508">
    <property type="term" value="P:proteolysis"/>
    <property type="evidence" value="ECO:0007669"/>
    <property type="project" value="UniProtKB-KW"/>
</dbReference>
<keyword evidence="10" id="KW-1185">Reference proteome</keyword>
<evidence type="ECO:0000259" key="8">
    <source>
        <dbReference type="Pfam" id="PF00675"/>
    </source>
</evidence>
<dbReference type="Gramene" id="PRQ34900">
    <property type="protein sequence ID" value="PRQ34900"/>
    <property type="gene ID" value="RchiOBHm_Chr5g0074171"/>
</dbReference>
<gene>
    <name evidence="9" type="ORF">RchiOBHm_Chr5g0074171</name>
</gene>
<dbReference type="SUPFAM" id="SSF63411">
    <property type="entry name" value="LuxS/MPP-like metallohydrolase"/>
    <property type="match status" value="1"/>
</dbReference>
<dbReference type="GO" id="GO:0004222">
    <property type="term" value="F:metalloendopeptidase activity"/>
    <property type="evidence" value="ECO:0007669"/>
    <property type="project" value="UniProtKB-EC"/>
</dbReference>
<accession>A0A2P6QL52</accession>
<keyword evidence="2" id="KW-0645">Protease</keyword>
<dbReference type="InterPro" id="IPR011249">
    <property type="entry name" value="Metalloenz_LuxS/M16"/>
</dbReference>
<keyword evidence="3" id="KW-0479">Metal-binding</keyword>
<reference evidence="9 10" key="1">
    <citation type="journal article" date="2018" name="Nat. Genet.">
        <title>The Rosa genome provides new insights in the design of modern roses.</title>
        <authorList>
            <person name="Bendahmane M."/>
        </authorList>
    </citation>
    <scope>NUCLEOTIDE SEQUENCE [LARGE SCALE GENOMIC DNA]</scope>
    <source>
        <strain evidence="10">cv. Old Blush</strain>
    </source>
</reference>
<dbReference type="Gene3D" id="3.30.830.10">
    <property type="entry name" value="Metalloenzyme, LuxS/M16 peptidase-like"/>
    <property type="match status" value="1"/>
</dbReference>
<keyword evidence="4 9" id="KW-0378">Hydrolase</keyword>
<evidence type="ECO:0000256" key="6">
    <source>
        <dbReference type="ARBA" id="ARBA00023049"/>
    </source>
</evidence>
<organism evidence="9 10">
    <name type="scientific">Rosa chinensis</name>
    <name type="common">China rose</name>
    <dbReference type="NCBI Taxonomy" id="74649"/>
    <lineage>
        <taxon>Eukaryota</taxon>
        <taxon>Viridiplantae</taxon>
        <taxon>Streptophyta</taxon>
        <taxon>Embryophyta</taxon>
        <taxon>Tracheophyta</taxon>
        <taxon>Spermatophyta</taxon>
        <taxon>Magnoliopsida</taxon>
        <taxon>eudicotyledons</taxon>
        <taxon>Gunneridae</taxon>
        <taxon>Pentapetalae</taxon>
        <taxon>rosids</taxon>
        <taxon>fabids</taxon>
        <taxon>Rosales</taxon>
        <taxon>Rosaceae</taxon>
        <taxon>Rosoideae</taxon>
        <taxon>Rosoideae incertae sedis</taxon>
        <taxon>Rosa</taxon>
    </lineage>
</organism>
<evidence type="ECO:0000256" key="3">
    <source>
        <dbReference type="ARBA" id="ARBA00022723"/>
    </source>
</evidence>
<keyword evidence="5" id="KW-0862">Zinc</keyword>
<dbReference type="InterPro" id="IPR011765">
    <property type="entry name" value="Pept_M16_N"/>
</dbReference>
<dbReference type="PANTHER" id="PTHR43690">
    <property type="entry name" value="NARDILYSIN"/>
    <property type="match status" value="1"/>
</dbReference>
<dbReference type="Pfam" id="PF00675">
    <property type="entry name" value="Peptidase_M16"/>
    <property type="match status" value="1"/>
</dbReference>
<evidence type="ECO:0000256" key="5">
    <source>
        <dbReference type="ARBA" id="ARBA00022833"/>
    </source>
</evidence>
<feature type="region of interest" description="Disordered" evidence="7">
    <location>
        <begin position="1"/>
        <end position="56"/>
    </location>
</feature>